<evidence type="ECO:0000313" key="2">
    <source>
        <dbReference type="Proteomes" id="UP000001901"/>
    </source>
</evidence>
<name>D2RI77_ARCPA</name>
<dbReference type="EMBL" id="CP001857">
    <property type="protein sequence ID" value="ADB58002.1"/>
    <property type="molecule type" value="Genomic_DNA"/>
</dbReference>
<sequence length="248" mass="27921">MKAQILGLAIVVLLLGATVTIVEAKGNEKNGLCTAITEGSLTYGEEHYLAGQPLQPGFDIYGYNYNAHLFIGYFCNVYLGGYGFPPYEGDDEAYYQRLVEEGYANSIEEARELMESVWCWEYRKDWLVMKWNDAWLSNKDCDGDGKLDTHYGYDSYIGSGAWETNHMWGTYELDGTICRWEYFVKIVAVPEDAYLENGTWYTADGTEIGPAIWGQFAVIQEVYNDPCGGYHGIMYLSPAPAGLGFYGK</sequence>
<evidence type="ECO:0000313" key="1">
    <source>
        <dbReference type="EMBL" id="ADB58002.1"/>
    </source>
</evidence>
<dbReference type="Proteomes" id="UP000001901">
    <property type="component" value="Chromosome"/>
</dbReference>
<protein>
    <submittedName>
        <fullName evidence="1">Uncharacterized protein</fullName>
    </submittedName>
</protein>
<dbReference type="GeneID" id="8739607"/>
<dbReference type="KEGG" id="apo:Arcpr_0941"/>
<keyword evidence="2" id="KW-1185">Reference proteome</keyword>
<gene>
    <name evidence="1" type="ordered locus">Arcpr_0941</name>
</gene>
<dbReference type="STRING" id="572546.Arcpr_0941"/>
<accession>D2RI77</accession>
<organism evidence="1 2">
    <name type="scientific">Archaeoglobus profundus (strain DSM 5631 / JCM 9629 / NBRC 100127 / Av18)</name>
    <dbReference type="NCBI Taxonomy" id="572546"/>
    <lineage>
        <taxon>Archaea</taxon>
        <taxon>Methanobacteriati</taxon>
        <taxon>Methanobacteriota</taxon>
        <taxon>Archaeoglobi</taxon>
        <taxon>Archaeoglobales</taxon>
        <taxon>Archaeoglobaceae</taxon>
        <taxon>Archaeoglobus</taxon>
    </lineage>
</organism>
<proteinExistence type="predicted"/>
<dbReference type="HOGENOM" id="CLU_1145186_0_0_2"/>
<dbReference type="RefSeq" id="WP_012940338.1">
    <property type="nucleotide sequence ID" value="NC_013741.1"/>
</dbReference>
<dbReference type="PaxDb" id="572546-Arcpr_0941"/>
<reference evidence="1 2" key="1">
    <citation type="journal article" date="2010" name="Stand. Genomic Sci.">
        <title>Complete genome sequence of Archaeoglobus profundus type strain (AV18).</title>
        <authorList>
            <person name="von Jan M."/>
            <person name="Lapidus A."/>
            <person name="Del Rio T.G."/>
            <person name="Copeland A."/>
            <person name="Tice H."/>
            <person name="Cheng J.F."/>
            <person name="Lucas S."/>
            <person name="Chen F."/>
            <person name="Nolan M."/>
            <person name="Goodwin L."/>
            <person name="Han C."/>
            <person name="Pitluck S."/>
            <person name="Liolios K."/>
            <person name="Ivanova N."/>
            <person name="Mavromatis K."/>
            <person name="Ovchinnikova G."/>
            <person name="Chertkov O."/>
            <person name="Pati A."/>
            <person name="Chen A."/>
            <person name="Palaniappan K."/>
            <person name="Land M."/>
            <person name="Hauser L."/>
            <person name="Chang Y.J."/>
            <person name="Jeffries C.D."/>
            <person name="Saunders E."/>
            <person name="Brettin T."/>
            <person name="Detter J.C."/>
            <person name="Chain P."/>
            <person name="Eichinger K."/>
            <person name="Huber H."/>
            <person name="Spring S."/>
            <person name="Rohde M."/>
            <person name="Goker M."/>
            <person name="Wirth R."/>
            <person name="Woyke T."/>
            <person name="Bristow J."/>
            <person name="Eisen J.A."/>
            <person name="Markowitz V."/>
            <person name="Hugenholtz P."/>
            <person name="Kyrpides N.C."/>
            <person name="Klenk H.P."/>
        </authorList>
    </citation>
    <scope>NUCLEOTIDE SEQUENCE [LARGE SCALE GENOMIC DNA]</scope>
    <source>
        <strain evidence="2">DSM 5631 / JCM 9629 / NBRC 100127 / Av18</strain>
    </source>
</reference>
<dbReference type="AlphaFoldDB" id="D2RI77"/>
<dbReference type="OrthoDB" id="382078at2157"/>